<evidence type="ECO:0000313" key="1">
    <source>
        <dbReference type="EMBL" id="MPM90878.1"/>
    </source>
</evidence>
<accession>A0A645DP47</accession>
<gene>
    <name evidence="1" type="ORF">SDC9_138001</name>
</gene>
<dbReference type="AlphaFoldDB" id="A0A645DP47"/>
<dbReference type="EMBL" id="VSSQ01038019">
    <property type="protein sequence ID" value="MPM90878.1"/>
    <property type="molecule type" value="Genomic_DNA"/>
</dbReference>
<reference evidence="1" key="1">
    <citation type="submission" date="2019-08" db="EMBL/GenBank/DDBJ databases">
        <authorList>
            <person name="Kucharzyk K."/>
            <person name="Murdoch R.W."/>
            <person name="Higgins S."/>
            <person name="Loffler F."/>
        </authorList>
    </citation>
    <scope>NUCLEOTIDE SEQUENCE</scope>
</reference>
<name>A0A645DP47_9ZZZZ</name>
<organism evidence="1">
    <name type="scientific">bioreactor metagenome</name>
    <dbReference type="NCBI Taxonomy" id="1076179"/>
    <lineage>
        <taxon>unclassified sequences</taxon>
        <taxon>metagenomes</taxon>
        <taxon>ecological metagenomes</taxon>
    </lineage>
</organism>
<sequence length="40" mass="4439">MGMKPVERLPVIQFNKSYMLPALEGAGEIFAEMIQADKGK</sequence>
<protein>
    <submittedName>
        <fullName evidence="1">Uncharacterized protein</fullName>
    </submittedName>
</protein>
<proteinExistence type="predicted"/>
<comment type="caution">
    <text evidence="1">The sequence shown here is derived from an EMBL/GenBank/DDBJ whole genome shotgun (WGS) entry which is preliminary data.</text>
</comment>